<keyword evidence="1" id="KW-0472">Membrane</keyword>
<evidence type="ECO:0000313" key="3">
    <source>
        <dbReference type="Proteomes" id="UP000271098"/>
    </source>
</evidence>
<dbReference type="InterPro" id="IPR038377">
    <property type="entry name" value="Na/Glc_symporter_sf"/>
</dbReference>
<proteinExistence type="predicted"/>
<keyword evidence="1" id="KW-1133">Transmembrane helix</keyword>
<evidence type="ECO:0000313" key="2">
    <source>
        <dbReference type="EMBL" id="VDK36428.1"/>
    </source>
</evidence>
<accession>A0A3P6R2Q7</accession>
<gene>
    <name evidence="2" type="ORF">GPUH_LOCUS2792</name>
</gene>
<dbReference type="Gene3D" id="1.20.1730.10">
    <property type="entry name" value="Sodium/glucose cotransporter"/>
    <property type="match status" value="1"/>
</dbReference>
<sequence>MSIFGIAGGPVLSVFCLGMFFPKIKGVAAFVAQLTSTLFCIFVAGGALLNHVGPVGLPLDRTCQNSNATLAFIESPEYGMVEPLHRPITQNLSRYLGQSVWRLNANAVTECIQMLDGSRDSSCSILTVTNRCLKRRAELDERI</sequence>
<protein>
    <submittedName>
        <fullName evidence="2">Uncharacterized protein</fullName>
    </submittedName>
</protein>
<dbReference type="OrthoDB" id="6132759at2759"/>
<name>A0A3P6R2Q7_9BILA</name>
<dbReference type="AlphaFoldDB" id="A0A3P6R2Q7"/>
<feature type="transmembrane region" description="Helical" evidence="1">
    <location>
        <begin position="27"/>
        <end position="49"/>
    </location>
</feature>
<keyword evidence="1" id="KW-0812">Transmembrane</keyword>
<organism evidence="2 3">
    <name type="scientific">Gongylonema pulchrum</name>
    <dbReference type="NCBI Taxonomy" id="637853"/>
    <lineage>
        <taxon>Eukaryota</taxon>
        <taxon>Metazoa</taxon>
        <taxon>Ecdysozoa</taxon>
        <taxon>Nematoda</taxon>
        <taxon>Chromadorea</taxon>
        <taxon>Rhabditida</taxon>
        <taxon>Spirurina</taxon>
        <taxon>Spiruromorpha</taxon>
        <taxon>Spiruroidea</taxon>
        <taxon>Gongylonematidae</taxon>
        <taxon>Gongylonema</taxon>
    </lineage>
</organism>
<keyword evidence="3" id="KW-1185">Reference proteome</keyword>
<reference evidence="2 3" key="1">
    <citation type="submission" date="2018-11" db="EMBL/GenBank/DDBJ databases">
        <authorList>
            <consortium name="Pathogen Informatics"/>
        </authorList>
    </citation>
    <scope>NUCLEOTIDE SEQUENCE [LARGE SCALE GENOMIC DNA]</scope>
</reference>
<dbReference type="Proteomes" id="UP000271098">
    <property type="component" value="Unassembled WGS sequence"/>
</dbReference>
<dbReference type="EMBL" id="UYRT01004415">
    <property type="protein sequence ID" value="VDK36428.1"/>
    <property type="molecule type" value="Genomic_DNA"/>
</dbReference>
<evidence type="ECO:0000256" key="1">
    <source>
        <dbReference type="SAM" id="Phobius"/>
    </source>
</evidence>